<protein>
    <submittedName>
        <fullName evidence="1">Uncharacterized protein</fullName>
    </submittedName>
</protein>
<proteinExistence type="predicted"/>
<dbReference type="OrthoDB" id="3437733at2759"/>
<dbReference type="AlphaFoldDB" id="A0A8H8RTP8"/>
<gene>
    <name evidence="1" type="ORF">LSUB1_G001978</name>
</gene>
<comment type="caution">
    <text evidence="1">The sequence shown here is derived from an EMBL/GenBank/DDBJ whole genome shotgun (WGS) entry which is preliminary data.</text>
</comment>
<name>A0A8H8RTP8_9HELO</name>
<accession>A0A8H8RTP8</accession>
<dbReference type="EMBL" id="QGMJ01000127">
    <property type="protein sequence ID" value="TVY41667.1"/>
    <property type="molecule type" value="Genomic_DNA"/>
</dbReference>
<dbReference type="Proteomes" id="UP000462212">
    <property type="component" value="Unassembled WGS sequence"/>
</dbReference>
<sequence>MSDPKPSPVADPMNKWFDAKYFSGPEDKRWYINRDTFRLNTKFPDSIDFINRSFPLLPALVETYVAIDRLNSTETSDCSTSVEAIDYIIHYDRAYRGDYSKIESWWEYMKEIEKNSNAFAPDFAQWDKYTREIERLANDAITMSKKVLEEYHRPEKRLPNEVEDGIYARTAQLQRWTKWHLEVVRAQEDYKSWKMQQDAPPQSSRMRKRRGYYADSAAAINLSTTPSIPLENSEHYERLSQLQVMGRCLQVSILANTLMPPPT</sequence>
<reference evidence="1 2" key="1">
    <citation type="submission" date="2018-05" db="EMBL/GenBank/DDBJ databases">
        <title>Genome sequencing and assembly of the regulated plant pathogen Lachnellula willkommii and related sister species for the development of diagnostic species identification markers.</title>
        <authorList>
            <person name="Giroux E."/>
            <person name="Bilodeau G."/>
        </authorList>
    </citation>
    <scope>NUCLEOTIDE SEQUENCE [LARGE SCALE GENOMIC DNA]</scope>
    <source>
        <strain evidence="1 2">CBS 197.66</strain>
    </source>
</reference>
<evidence type="ECO:0000313" key="2">
    <source>
        <dbReference type="Proteomes" id="UP000462212"/>
    </source>
</evidence>
<keyword evidence="2" id="KW-1185">Reference proteome</keyword>
<organism evidence="1 2">
    <name type="scientific">Lachnellula subtilissima</name>
    <dbReference type="NCBI Taxonomy" id="602034"/>
    <lineage>
        <taxon>Eukaryota</taxon>
        <taxon>Fungi</taxon>
        <taxon>Dikarya</taxon>
        <taxon>Ascomycota</taxon>
        <taxon>Pezizomycotina</taxon>
        <taxon>Leotiomycetes</taxon>
        <taxon>Helotiales</taxon>
        <taxon>Lachnaceae</taxon>
        <taxon>Lachnellula</taxon>
    </lineage>
</organism>
<evidence type="ECO:0000313" key="1">
    <source>
        <dbReference type="EMBL" id="TVY41667.1"/>
    </source>
</evidence>